<comment type="subunit">
    <text evidence="9">Monomer.</text>
</comment>
<keyword evidence="9" id="KW-0001">2Fe-2S</keyword>
<dbReference type="Proteomes" id="UP000290189">
    <property type="component" value="Unassembled WGS sequence"/>
</dbReference>
<evidence type="ECO:0000256" key="2">
    <source>
        <dbReference type="ARBA" id="ARBA00008169"/>
    </source>
</evidence>
<dbReference type="GO" id="GO:0009055">
    <property type="term" value="F:electron transfer activity"/>
    <property type="evidence" value="ECO:0007669"/>
    <property type="project" value="UniProtKB-UniRule"/>
</dbReference>
<feature type="region of interest" description="Fe-S binding site B" evidence="9">
    <location>
        <begin position="163"/>
        <end position="177"/>
    </location>
</feature>
<evidence type="ECO:0000256" key="1">
    <source>
        <dbReference type="ARBA" id="ARBA00001966"/>
    </source>
</evidence>
<feature type="binding site" evidence="9">
    <location>
        <position position="137"/>
    </location>
    <ligand>
        <name>[2Fe-2S] cluster</name>
        <dbReference type="ChEBI" id="CHEBI:190135"/>
    </ligand>
</feature>
<evidence type="ECO:0000313" key="11">
    <source>
        <dbReference type="EMBL" id="SPR00739.1"/>
    </source>
</evidence>
<evidence type="ECO:0000259" key="10">
    <source>
        <dbReference type="Pfam" id="PF05093"/>
    </source>
</evidence>
<dbReference type="InterPro" id="IPR046408">
    <property type="entry name" value="CIAPIN1"/>
</dbReference>
<reference evidence="11 12" key="1">
    <citation type="submission" date="2018-03" db="EMBL/GenBank/DDBJ databases">
        <authorList>
            <person name="Fogelqvist J."/>
        </authorList>
    </citation>
    <scope>NUCLEOTIDE SEQUENCE [LARGE SCALE GENOMIC DNA]</scope>
</reference>
<comment type="caution">
    <text evidence="9">Lacks conserved residue(s) required for the propagation of feature annotation.</text>
</comment>
<evidence type="ECO:0000256" key="3">
    <source>
        <dbReference type="ARBA" id="ARBA00022485"/>
    </source>
</evidence>
<proteinExistence type="inferred from homology"/>
<feature type="binding site" evidence="9">
    <location>
        <position position="174"/>
    </location>
    <ligand>
        <name>[4Fe-4S] cluster</name>
        <dbReference type="ChEBI" id="CHEBI:49883"/>
    </ligand>
</feature>
<comment type="function">
    <text evidence="9">Component of the cytosolic iron-sulfur (Fe-S) protein assembly (CIA) machinery. Required for the maturation of extramitochondrial Fe-S proteins. Part of an electron transfer chain functioning in an early step of cytosolic Fe-S biogenesis, facilitating the de novo assembly of a [4Fe-4S] cluster on the cytosolic Fe-S scaffold complex. Electrons are transferred from NADPH via a FAD- and FMN-containing diflavin oxidoreductase. Together with the diflavin oxidoreductase, also required for the assembly of the diferric tyrosyl radical cofactor of ribonucleotide reductase (RNR), probably by providing electrons for reduction during radical cofactor maturation in the catalytic small subunit.</text>
</comment>
<comment type="domain">
    <text evidence="9">The N-terminal domain has structural similarity with S-adenosyl-L-methionine-dependent methyltransferases, but does not bind S-adenosyl-L-methionine. It is required for correct assembly of the 2 Fe-S clusters.</text>
</comment>
<dbReference type="EMBL" id="OVEO01000015">
    <property type="protein sequence ID" value="SPR00739.1"/>
    <property type="molecule type" value="Genomic_DNA"/>
</dbReference>
<dbReference type="GO" id="GO:0016226">
    <property type="term" value="P:iron-sulfur cluster assembly"/>
    <property type="evidence" value="ECO:0007669"/>
    <property type="project" value="UniProtKB-UniRule"/>
</dbReference>
<dbReference type="GO" id="GO:0046872">
    <property type="term" value="F:metal ion binding"/>
    <property type="evidence" value="ECO:0007669"/>
    <property type="project" value="UniProtKB-KW"/>
</dbReference>
<evidence type="ECO:0000256" key="9">
    <source>
        <dbReference type="HAMAP-Rule" id="MF_03115"/>
    </source>
</evidence>
<dbReference type="GO" id="GO:0005758">
    <property type="term" value="C:mitochondrial intermembrane space"/>
    <property type="evidence" value="ECO:0007669"/>
    <property type="project" value="UniProtKB-SubCell"/>
</dbReference>
<keyword evidence="8 9" id="KW-0496">Mitochondrion</keyword>
<keyword evidence="5 9" id="KW-0479">Metal-binding</keyword>
<gene>
    <name evidence="11" type="ORF">PLBR_LOCUS7954</name>
</gene>
<feature type="binding site" evidence="9">
    <location>
        <position position="163"/>
    </location>
    <ligand>
        <name>[4Fe-4S] cluster</name>
        <dbReference type="ChEBI" id="CHEBI:49883"/>
    </ligand>
</feature>
<sequence>MEQFAADDARVLVVDTAGKLDGAPSGQYDGVVVEGSAGNVEFRDVLRVLRPSGRCVVRTGVKPSALIFAGFVNVAQQNGMVTGEKPTWTAGDSASLALGDADLIDEDALLDHEAQETRVPSAAARESECGPAKRKACKNCTCGYAETLGAAQAAEQAPPVGGCGSCGLGDAFRCSTCPYLGQPAFKPGDKVKLVL</sequence>
<comment type="cofactor">
    <cofactor evidence="9">
        <name>[2Fe-2S] cluster</name>
        <dbReference type="ChEBI" id="CHEBI:190135"/>
    </cofactor>
</comment>
<feature type="binding site" evidence="9">
    <location>
        <position position="142"/>
    </location>
    <ligand>
        <name>[2Fe-2S] cluster</name>
        <dbReference type="ChEBI" id="CHEBI:190135"/>
    </ligand>
</feature>
<dbReference type="AlphaFoldDB" id="A0A3P3YKU0"/>
<evidence type="ECO:0000256" key="7">
    <source>
        <dbReference type="ARBA" id="ARBA00023014"/>
    </source>
</evidence>
<feature type="binding site" evidence="9">
    <location>
        <position position="166"/>
    </location>
    <ligand>
        <name>[4Fe-4S] cluster</name>
        <dbReference type="ChEBI" id="CHEBI:49883"/>
    </ligand>
</feature>
<evidence type="ECO:0000256" key="5">
    <source>
        <dbReference type="ARBA" id="ARBA00022723"/>
    </source>
</evidence>
<evidence type="ECO:0000256" key="4">
    <source>
        <dbReference type="ARBA" id="ARBA00022490"/>
    </source>
</evidence>
<geneLocation type="mitochondrion" evidence="11"/>
<comment type="cofactor">
    <cofactor evidence="1 9">
        <name>[4Fe-4S] cluster</name>
        <dbReference type="ChEBI" id="CHEBI:49883"/>
    </cofactor>
</comment>
<accession>A0A3P3YKU0</accession>
<evidence type="ECO:0000256" key="6">
    <source>
        <dbReference type="ARBA" id="ARBA00023004"/>
    </source>
</evidence>
<protein>
    <recommendedName>
        <fullName evidence="9">Anamorsin homolog</fullName>
    </recommendedName>
    <alternativeName>
        <fullName evidence="9">Fe-S cluster assembly protein DRE2 homolog</fullName>
    </alternativeName>
</protein>
<keyword evidence="6 9" id="KW-0408">Iron</keyword>
<feature type="binding site" evidence="9">
    <location>
        <position position="129"/>
    </location>
    <ligand>
        <name>[2Fe-2S] cluster</name>
        <dbReference type="ChEBI" id="CHEBI:190135"/>
    </ligand>
</feature>
<feature type="short sequence motif" description="Cx2C motif 2" evidence="9">
    <location>
        <begin position="174"/>
        <end position="177"/>
    </location>
</feature>
<dbReference type="GO" id="GO:0051537">
    <property type="term" value="F:2 iron, 2 sulfur cluster binding"/>
    <property type="evidence" value="ECO:0007669"/>
    <property type="project" value="UniProtKB-UniRule"/>
</dbReference>
<dbReference type="PANTHER" id="PTHR13273:SF14">
    <property type="entry name" value="ANAMORSIN"/>
    <property type="match status" value="1"/>
</dbReference>
<feature type="binding site" evidence="9">
    <location>
        <position position="177"/>
    </location>
    <ligand>
        <name>[4Fe-4S] cluster</name>
        <dbReference type="ChEBI" id="CHEBI:49883"/>
    </ligand>
</feature>
<organism evidence="11 12">
    <name type="scientific">Plasmodiophora brassicae</name>
    <name type="common">Clubroot disease agent</name>
    <dbReference type="NCBI Taxonomy" id="37360"/>
    <lineage>
        <taxon>Eukaryota</taxon>
        <taxon>Sar</taxon>
        <taxon>Rhizaria</taxon>
        <taxon>Endomyxa</taxon>
        <taxon>Phytomyxea</taxon>
        <taxon>Plasmodiophorida</taxon>
        <taxon>Plasmodiophoridae</taxon>
        <taxon>Plasmodiophora</taxon>
    </lineage>
</organism>
<dbReference type="GO" id="GO:0051539">
    <property type="term" value="F:4 iron, 4 sulfur cluster binding"/>
    <property type="evidence" value="ECO:0007669"/>
    <property type="project" value="UniProtKB-KW"/>
</dbReference>
<dbReference type="HAMAP" id="MF_03115">
    <property type="entry name" value="Anamorsin"/>
    <property type="match status" value="1"/>
</dbReference>
<feature type="domain" description="Anamorsin C-terminal" evidence="10">
    <location>
        <begin position="160"/>
        <end position="193"/>
    </location>
</feature>
<comment type="subcellular location">
    <subcellularLocation>
        <location evidence="9">Cytoplasm</location>
    </subcellularLocation>
    <subcellularLocation>
        <location evidence="9">Mitochondrion intermembrane space</location>
    </subcellularLocation>
</comment>
<evidence type="ECO:0000313" key="12">
    <source>
        <dbReference type="Proteomes" id="UP000290189"/>
    </source>
</evidence>
<feature type="short sequence motif" description="Cx2C motif 1" evidence="9">
    <location>
        <begin position="163"/>
        <end position="166"/>
    </location>
</feature>
<name>A0A3P3YKU0_PLABS</name>
<evidence type="ECO:0000256" key="8">
    <source>
        <dbReference type="ARBA" id="ARBA00023128"/>
    </source>
</evidence>
<comment type="domain">
    <text evidence="9">The twin Cx2C motifs are involved in the recognition by the mitochondrial MIA40-ERV1 disulfide relay system. The formation of 2 disulfide bonds in the Cx2C motifs through dithiol/disulfide exchange reactions effectively traps the protein in the mitochondrial intermembrane space.</text>
</comment>
<dbReference type="InterPro" id="IPR007785">
    <property type="entry name" value="Anamorsin"/>
</dbReference>
<feature type="binding site" evidence="9">
    <location>
        <position position="140"/>
    </location>
    <ligand>
        <name>[2Fe-2S] cluster</name>
        <dbReference type="ChEBI" id="CHEBI:190135"/>
    </ligand>
</feature>
<comment type="similarity">
    <text evidence="2 9">Belongs to the anamorsin family.</text>
</comment>
<keyword evidence="3 9" id="KW-0004">4Fe-4S</keyword>
<dbReference type="Pfam" id="PF05093">
    <property type="entry name" value="CIAPIN1"/>
    <property type="match status" value="1"/>
</dbReference>
<keyword evidence="4 9" id="KW-0963">Cytoplasm</keyword>
<keyword evidence="7 9" id="KW-0411">Iron-sulfur</keyword>
<comment type="domain">
    <text evidence="9">The C-terminal domain binds 2 Fe-S clusters but is otherwise mostly in an intrinsically disordered conformation.</text>
</comment>
<dbReference type="PANTHER" id="PTHR13273">
    <property type="entry name" value="ANAMORSIN"/>
    <property type="match status" value="1"/>
</dbReference>